<keyword evidence="3" id="KW-1185">Reference proteome</keyword>
<evidence type="ECO:0000256" key="1">
    <source>
        <dbReference type="SAM" id="MobiDB-lite"/>
    </source>
</evidence>
<feature type="region of interest" description="Disordered" evidence="1">
    <location>
        <begin position="295"/>
        <end position="317"/>
    </location>
</feature>
<dbReference type="AlphaFoldDB" id="A0A6J8DV18"/>
<evidence type="ECO:0000313" key="2">
    <source>
        <dbReference type="EMBL" id="CAC5411567.1"/>
    </source>
</evidence>
<feature type="region of interest" description="Disordered" evidence="1">
    <location>
        <begin position="130"/>
        <end position="154"/>
    </location>
</feature>
<feature type="region of interest" description="Disordered" evidence="1">
    <location>
        <begin position="439"/>
        <end position="480"/>
    </location>
</feature>
<dbReference type="OrthoDB" id="10648573at2759"/>
<gene>
    <name evidence="2" type="ORF">MCOR_44643</name>
</gene>
<feature type="compositionally biased region" description="Low complexity" evidence="1">
    <location>
        <begin position="299"/>
        <end position="312"/>
    </location>
</feature>
<feature type="compositionally biased region" description="Low complexity" evidence="1">
    <location>
        <begin position="625"/>
        <end position="638"/>
    </location>
</feature>
<dbReference type="EMBL" id="CACVKT020007872">
    <property type="protein sequence ID" value="CAC5411567.1"/>
    <property type="molecule type" value="Genomic_DNA"/>
</dbReference>
<feature type="compositionally biased region" description="Low complexity" evidence="1">
    <location>
        <begin position="462"/>
        <end position="475"/>
    </location>
</feature>
<proteinExistence type="predicted"/>
<accession>A0A6J8DV18</accession>
<sequence>MTRQQKLKICDLRLRHRLKSSEDKLVIEYVPTKTRPIANVELVSTDNVKTYTVQFFNEDGTVTTRKVNVGEKATSVGTKPDVKKSEFSTSIPSTTTVPQTASSAVITTAEVTPTPTATPEISTETTQTLKVSSGKVTTPTQVSTTSPSPGLSITTIATTTPICEETDGMNSITTIPSTEITTNDKTAEIENLRPSSKTPFKSSEDKLVIEYVPTKTRPIANVELVSTDNVKTYTVQFFNEDGTMTTRKVISTSIPSTTTVPQTASSAVITTAEVTPTPTATPEISTETTQTLKVSSGKVTTPTQVSTTSPSPGLSITTIATTTPICEETDGMNSITTIPSTEITTNDKTAEIENLRPSSKTPFKSSEDKLVIEYVPTKTRPIANVELVSTDNVKTYTVQFFNEDGTVTTRKVISTSIPSTTTVPQTASSAVITTAEVTPTPTATPEISTETTQTLKVSSGKVTTPTQVSTTSPSPGLSITTIATTTPICEETDGMNSITTIPSTEITTNDKTAEIENLRPSSKTPFKSSEDKLVIEYVPTKTRPIANVELVSTDNVKTYTVQFFNEDGTVTTRKVISTSIPSTTTVPQTASSAVITTAEVTPTPTATPEISTETTQTLKVSSGKVTTPTQVSTTSPSPGLSITTIATTTPICEETDGMNSITTIPSTEITTNDKTAEIENLRPSSKTPFKKF</sequence>
<name>A0A6J8DV18_MYTCO</name>
<feature type="region of interest" description="Disordered" evidence="1">
    <location>
        <begin position="620"/>
        <end position="643"/>
    </location>
</feature>
<feature type="compositionally biased region" description="Low complexity" evidence="1">
    <location>
        <begin position="136"/>
        <end position="149"/>
    </location>
</feature>
<evidence type="ECO:0000313" key="3">
    <source>
        <dbReference type="Proteomes" id="UP000507470"/>
    </source>
</evidence>
<feature type="compositionally biased region" description="Polar residues" evidence="1">
    <location>
        <begin position="448"/>
        <end position="461"/>
    </location>
</feature>
<dbReference type="Proteomes" id="UP000507470">
    <property type="component" value="Unassembled WGS sequence"/>
</dbReference>
<reference evidence="2 3" key="1">
    <citation type="submission" date="2020-06" db="EMBL/GenBank/DDBJ databases">
        <authorList>
            <person name="Li R."/>
            <person name="Bekaert M."/>
        </authorList>
    </citation>
    <scope>NUCLEOTIDE SEQUENCE [LARGE SCALE GENOMIC DNA]</scope>
    <source>
        <strain evidence="3">wild</strain>
    </source>
</reference>
<organism evidence="2 3">
    <name type="scientific">Mytilus coruscus</name>
    <name type="common">Sea mussel</name>
    <dbReference type="NCBI Taxonomy" id="42192"/>
    <lineage>
        <taxon>Eukaryota</taxon>
        <taxon>Metazoa</taxon>
        <taxon>Spiralia</taxon>
        <taxon>Lophotrochozoa</taxon>
        <taxon>Mollusca</taxon>
        <taxon>Bivalvia</taxon>
        <taxon>Autobranchia</taxon>
        <taxon>Pteriomorphia</taxon>
        <taxon>Mytilida</taxon>
        <taxon>Mytiloidea</taxon>
        <taxon>Mytilidae</taxon>
        <taxon>Mytilinae</taxon>
        <taxon>Mytilus</taxon>
    </lineage>
</organism>
<protein>
    <submittedName>
        <fullName evidence="2">Uncharacterized protein</fullName>
    </submittedName>
</protein>